<organism evidence="10 11">
    <name type="scientific">Janthinobacterium psychrotolerans</name>
    <dbReference type="NCBI Taxonomy" id="1747903"/>
    <lineage>
        <taxon>Bacteria</taxon>
        <taxon>Pseudomonadati</taxon>
        <taxon>Pseudomonadota</taxon>
        <taxon>Betaproteobacteria</taxon>
        <taxon>Burkholderiales</taxon>
        <taxon>Oxalobacteraceae</taxon>
        <taxon>Janthinobacterium</taxon>
    </lineage>
</organism>
<dbReference type="InterPro" id="IPR051470">
    <property type="entry name" value="Thiol:disulfide_interchange"/>
</dbReference>
<dbReference type="SUPFAM" id="SSF52833">
    <property type="entry name" value="Thioredoxin-like"/>
    <property type="match status" value="1"/>
</dbReference>
<evidence type="ECO:0000313" key="10">
    <source>
        <dbReference type="EMBL" id="OBV41081.1"/>
    </source>
</evidence>
<keyword evidence="3 7" id="KW-0732">Signal</keyword>
<evidence type="ECO:0000256" key="6">
    <source>
        <dbReference type="ARBA" id="ARBA00023284"/>
    </source>
</evidence>
<dbReference type="EMBL" id="LOCQ01000040">
    <property type="protein sequence ID" value="OBV41081.1"/>
    <property type="molecule type" value="Genomic_DNA"/>
</dbReference>
<dbReference type="GO" id="GO:0042597">
    <property type="term" value="C:periplasmic space"/>
    <property type="evidence" value="ECO:0007669"/>
    <property type="project" value="UniProtKB-SubCell"/>
</dbReference>
<dbReference type="Gene3D" id="3.10.450.70">
    <property type="entry name" value="Disulphide bond isomerase, DsbC/G, N-terminal"/>
    <property type="match status" value="1"/>
</dbReference>
<evidence type="ECO:0000313" key="11">
    <source>
        <dbReference type="Proteomes" id="UP000092713"/>
    </source>
</evidence>
<feature type="chain" id="PRO_5010008943" description="Thiol:disulfide interchange protein" evidence="7">
    <location>
        <begin position="23"/>
        <end position="249"/>
    </location>
</feature>
<reference evidence="10 11" key="1">
    <citation type="submission" date="2016-04" db="EMBL/GenBank/DDBJ databases">
        <title>Draft genome sequence of Janthinobacterium psychrotolerans sp. nov., isolated from freshwater sediments in Denmark.</title>
        <authorList>
            <person name="Gong X."/>
            <person name="Skrivergaard S."/>
            <person name="Korsgaard B.S."/>
            <person name="Schreiber L."/>
            <person name="Marshall I.P."/>
            <person name="Finster K."/>
            <person name="Schramm A."/>
        </authorList>
    </citation>
    <scope>NUCLEOTIDE SEQUENCE [LARGE SCALE GENOMIC DNA]</scope>
    <source>
        <strain evidence="10 11">S3-2</strain>
    </source>
</reference>
<comment type="function">
    <text evidence="7">Required for disulfide bond formation in some periplasmic proteins. Acts by transferring its disulfide bond to other proteins and is reduced in the process.</text>
</comment>
<feature type="signal peptide" evidence="7">
    <location>
        <begin position="1"/>
        <end position="22"/>
    </location>
</feature>
<evidence type="ECO:0000256" key="1">
    <source>
        <dbReference type="ARBA" id="ARBA00004418"/>
    </source>
</evidence>
<evidence type="ECO:0000256" key="5">
    <source>
        <dbReference type="ARBA" id="ARBA00023157"/>
    </source>
</evidence>
<proteinExistence type="inferred from homology"/>
<dbReference type="Proteomes" id="UP000092713">
    <property type="component" value="Unassembled WGS sequence"/>
</dbReference>
<dbReference type="GO" id="GO:0016853">
    <property type="term" value="F:isomerase activity"/>
    <property type="evidence" value="ECO:0007669"/>
    <property type="project" value="UniProtKB-KW"/>
</dbReference>
<keyword evidence="11" id="KW-1185">Reference proteome</keyword>
<keyword evidence="10" id="KW-0413">Isomerase</keyword>
<dbReference type="RefSeq" id="WP_082988715.1">
    <property type="nucleotide sequence ID" value="NZ_LOCQ01000040.1"/>
</dbReference>
<sequence length="249" mass="26538">MLRSFIPLLVLGLGLLHGPAGAESNGSVIPHPGSIKDAIERRTDMGVVIDRITPTPIAGLYEVVAGSDIFYTDAQGRYVILDGRLMDLTTKEDLTQKKIDALSSVDFGALPFHLALKRTQGSGKRAIAIFEDPTCPACKVVHKFLAQLPDLTVYTFPLPITSPGALPLVRSIWCQADRSKAWESAMAGRHPPVDDACDASALDEVIELAARLKIAGTPTIVLSDGRRIVGALPPGQLVEMIDQLGAAAP</sequence>
<name>A0A1A7C568_9BURK</name>
<evidence type="ECO:0000256" key="7">
    <source>
        <dbReference type="RuleBase" id="RU364038"/>
    </source>
</evidence>
<accession>A0A1A7C568</accession>
<dbReference type="OrthoDB" id="12976at2"/>
<dbReference type="PROSITE" id="PS00194">
    <property type="entry name" value="THIOREDOXIN_1"/>
    <property type="match status" value="1"/>
</dbReference>
<dbReference type="PANTHER" id="PTHR35272:SF3">
    <property type="entry name" value="THIOL:DISULFIDE INTERCHANGE PROTEIN DSBC"/>
    <property type="match status" value="1"/>
</dbReference>
<evidence type="ECO:0000259" key="9">
    <source>
        <dbReference type="Pfam" id="PF13098"/>
    </source>
</evidence>
<comment type="subcellular location">
    <subcellularLocation>
        <location evidence="1 7">Periplasm</location>
    </subcellularLocation>
</comment>
<keyword evidence="4 7" id="KW-0574">Periplasm</keyword>
<dbReference type="InterPro" id="IPR018950">
    <property type="entry name" value="DiS-bond_isomerase_DsbC/G_N"/>
</dbReference>
<dbReference type="InterPro" id="IPR033954">
    <property type="entry name" value="DiS-bond_Isoase_DsbC/G"/>
</dbReference>
<dbReference type="InterPro" id="IPR012336">
    <property type="entry name" value="Thioredoxin-like_fold"/>
</dbReference>
<comment type="similarity">
    <text evidence="2 7">Belongs to the thioredoxin family. DsbC subfamily.</text>
</comment>
<comment type="caution">
    <text evidence="10">The sequence shown here is derived from an EMBL/GenBank/DDBJ whole genome shotgun (WGS) entry which is preliminary data.</text>
</comment>
<dbReference type="STRING" id="1747903.ASR47_102352"/>
<keyword evidence="6 7" id="KW-0676">Redox-active center</keyword>
<dbReference type="PANTHER" id="PTHR35272">
    <property type="entry name" value="THIOL:DISULFIDE INTERCHANGE PROTEIN DSBC-RELATED"/>
    <property type="match status" value="1"/>
</dbReference>
<dbReference type="Gene3D" id="3.40.30.10">
    <property type="entry name" value="Glutaredoxin"/>
    <property type="match status" value="1"/>
</dbReference>
<dbReference type="CDD" id="cd03020">
    <property type="entry name" value="DsbA_DsbC_DsbG"/>
    <property type="match status" value="1"/>
</dbReference>
<keyword evidence="5" id="KW-1015">Disulfide bond</keyword>
<dbReference type="Pfam" id="PF10411">
    <property type="entry name" value="DsbC_N"/>
    <property type="match status" value="1"/>
</dbReference>
<feature type="domain" description="Thioredoxin-like fold" evidence="9">
    <location>
        <begin position="120"/>
        <end position="240"/>
    </location>
</feature>
<dbReference type="InterPro" id="IPR036249">
    <property type="entry name" value="Thioredoxin-like_sf"/>
</dbReference>
<protein>
    <recommendedName>
        <fullName evidence="7">Thiol:disulfide interchange protein</fullName>
    </recommendedName>
</protein>
<dbReference type="AlphaFoldDB" id="A0A1A7C568"/>
<evidence type="ECO:0000256" key="2">
    <source>
        <dbReference type="ARBA" id="ARBA00009813"/>
    </source>
</evidence>
<dbReference type="SUPFAM" id="SSF54423">
    <property type="entry name" value="DsbC/DsbG N-terminal domain-like"/>
    <property type="match status" value="1"/>
</dbReference>
<dbReference type="Pfam" id="PF13098">
    <property type="entry name" value="Thioredoxin_2"/>
    <property type="match status" value="1"/>
</dbReference>
<gene>
    <name evidence="10" type="ORF">ASR47_102352</name>
</gene>
<evidence type="ECO:0000259" key="8">
    <source>
        <dbReference type="Pfam" id="PF10411"/>
    </source>
</evidence>
<evidence type="ECO:0000256" key="4">
    <source>
        <dbReference type="ARBA" id="ARBA00022764"/>
    </source>
</evidence>
<dbReference type="InterPro" id="IPR009094">
    <property type="entry name" value="DiS-bond_isomerase_DsbC/G_N_sf"/>
</dbReference>
<dbReference type="InterPro" id="IPR017937">
    <property type="entry name" value="Thioredoxin_CS"/>
</dbReference>
<feature type="domain" description="Disulphide bond isomerase DsbC/G N-terminal" evidence="8">
    <location>
        <begin position="33"/>
        <end position="96"/>
    </location>
</feature>
<evidence type="ECO:0000256" key="3">
    <source>
        <dbReference type="ARBA" id="ARBA00022729"/>
    </source>
</evidence>